<evidence type="ECO:0000256" key="2">
    <source>
        <dbReference type="SAM" id="Phobius"/>
    </source>
</evidence>
<reference evidence="4" key="1">
    <citation type="journal article" date="2021" name="PeerJ">
        <title>Extensive microbial diversity within the chicken gut microbiome revealed by metagenomics and culture.</title>
        <authorList>
            <person name="Gilroy R."/>
            <person name="Ravi A."/>
            <person name="Getino M."/>
            <person name="Pursley I."/>
            <person name="Horton D.L."/>
            <person name="Alikhan N.F."/>
            <person name="Baker D."/>
            <person name="Gharbi K."/>
            <person name="Hall N."/>
            <person name="Watson M."/>
            <person name="Adriaenssens E.M."/>
            <person name="Foster-Nyarko E."/>
            <person name="Jarju S."/>
            <person name="Secka A."/>
            <person name="Antonio M."/>
            <person name="Oren A."/>
            <person name="Chaudhuri R.R."/>
            <person name="La Ragione R."/>
            <person name="Hildebrand F."/>
            <person name="Pallen M.J."/>
        </authorList>
    </citation>
    <scope>NUCLEOTIDE SEQUENCE</scope>
    <source>
        <strain evidence="4">CHK171-7178</strain>
    </source>
</reference>
<dbReference type="AlphaFoldDB" id="A0A921G3D5"/>
<comment type="caution">
    <text evidence="4">The sequence shown here is derived from an EMBL/GenBank/DDBJ whole genome shotgun (WGS) entry which is preliminary data.</text>
</comment>
<dbReference type="Pfam" id="PF01841">
    <property type="entry name" value="Transglut_core"/>
    <property type="match status" value="1"/>
</dbReference>
<evidence type="ECO:0000313" key="4">
    <source>
        <dbReference type="EMBL" id="HJF34095.1"/>
    </source>
</evidence>
<keyword evidence="2" id="KW-0472">Membrane</keyword>
<protein>
    <submittedName>
        <fullName evidence="4">Transglutaminase domain-containing protein</fullName>
    </submittedName>
</protein>
<feature type="region of interest" description="Disordered" evidence="1">
    <location>
        <begin position="568"/>
        <end position="594"/>
    </location>
</feature>
<feature type="transmembrane region" description="Helical" evidence="2">
    <location>
        <begin position="616"/>
        <end position="634"/>
    </location>
</feature>
<feature type="transmembrane region" description="Helical" evidence="2">
    <location>
        <begin position="141"/>
        <end position="160"/>
    </location>
</feature>
<dbReference type="InterPro" id="IPR021878">
    <property type="entry name" value="TgpA_N"/>
</dbReference>
<name>A0A921G3D5_SPOPS</name>
<dbReference type="PANTHER" id="PTHR42736">
    <property type="entry name" value="PROTEIN-GLUTAMINE GAMMA-GLUTAMYLTRANSFERASE"/>
    <property type="match status" value="1"/>
</dbReference>
<feature type="transmembrane region" description="Helical" evidence="2">
    <location>
        <begin position="114"/>
        <end position="134"/>
    </location>
</feature>
<dbReference type="PANTHER" id="PTHR42736:SF1">
    <property type="entry name" value="PROTEIN-GLUTAMINE GAMMA-GLUTAMYLTRANSFERASE"/>
    <property type="match status" value="1"/>
</dbReference>
<evidence type="ECO:0000313" key="5">
    <source>
        <dbReference type="Proteomes" id="UP000698173"/>
    </source>
</evidence>
<keyword evidence="2" id="KW-0812">Transmembrane</keyword>
<dbReference type="InterPro" id="IPR002931">
    <property type="entry name" value="Transglutaminase-like"/>
</dbReference>
<feature type="transmembrane region" description="Helical" evidence="2">
    <location>
        <begin position="198"/>
        <end position="219"/>
    </location>
</feature>
<feature type="transmembrane region" description="Helical" evidence="2">
    <location>
        <begin position="166"/>
        <end position="186"/>
    </location>
</feature>
<dbReference type="Proteomes" id="UP000698173">
    <property type="component" value="Unassembled WGS sequence"/>
</dbReference>
<feature type="transmembrane region" description="Helical" evidence="2">
    <location>
        <begin position="12"/>
        <end position="31"/>
    </location>
</feature>
<reference evidence="4" key="2">
    <citation type="submission" date="2021-09" db="EMBL/GenBank/DDBJ databases">
        <authorList>
            <person name="Gilroy R."/>
        </authorList>
    </citation>
    <scope>NUCLEOTIDE SEQUENCE</scope>
    <source>
        <strain evidence="4">CHK171-7178</strain>
    </source>
</reference>
<dbReference type="InterPro" id="IPR038765">
    <property type="entry name" value="Papain-like_cys_pep_sf"/>
</dbReference>
<sequence length="735" mass="83506">MSGTRIDRRLLLILYILAFILLREWLIPVIKLTNSDHLTLFLLFVALSFIFALIRAKWWIVVPVKVFYIVAVTHYVFLGKVLFTRETFTYLLNDFISNASIIINGDWEGITNPFRTVLFFSLLWMTTYLVRHWIEVRKSILLFYIMTILFIAFIDTFGGYVAGGAIFRIMVTGLLLLGLLAITRLAEKHNTPISTGACLAISVPLLFTVVVSGTLANLLPKQDPIWPDPLPYFESIIQVNGEGTGAGTGLSKSGYDSDDTSLGGSFVQDSTLVIEAKVESKQYWKIETKNTYTSKGWEQVSFDDTSTSYTTGMELELGESEKNVDAEAAFQQLAELQVSEKFPFIVYPYGISKVNTPKDVVLQHSEASGKYSTKFGDVDVILDSYEIEFMEPDYSLKELRATRMEDFSTVEEDLAQYLQLPEQLPERVQELAKSISGDHESVYEKTKAIENYFGRNGFVYTQQGVAIPKAEDDYVDQFLFDTKKGYCDNFSTSMVVMLRSIGIPARWVKGFAPGEFELNDAGEKVYQITNNEAHSWVEAYMPGIGWMPYEPTIGFSNLTDVDYDIESDHNDPKAPEVKKPEKPKNEQAEKPVKSEKSFKNRTFFNSIGTWIEGNKWVIGIVGFILIFVGWRLFASRTKWLPKVLIYTHRSKQNDWATFTRRYRSLLKQLDRFGLKRASGMTLSDYAVNVDNHFGGNAMKVLTTAYEKGLYGGNTTDHEWAGLQEMWEDLINRTSG</sequence>
<dbReference type="EMBL" id="DYWT01000303">
    <property type="protein sequence ID" value="HJF34095.1"/>
    <property type="molecule type" value="Genomic_DNA"/>
</dbReference>
<feature type="domain" description="Transglutaminase-like" evidence="3">
    <location>
        <begin position="479"/>
        <end position="553"/>
    </location>
</feature>
<feature type="transmembrane region" description="Helical" evidence="2">
    <location>
        <begin position="37"/>
        <end position="54"/>
    </location>
</feature>
<dbReference type="InterPro" id="IPR052901">
    <property type="entry name" value="Bact_TGase-like"/>
</dbReference>
<evidence type="ECO:0000259" key="3">
    <source>
        <dbReference type="SMART" id="SM00460"/>
    </source>
</evidence>
<proteinExistence type="predicted"/>
<keyword evidence="2" id="KW-1133">Transmembrane helix</keyword>
<dbReference type="InterPro" id="IPR025403">
    <property type="entry name" value="TgpA-like_C"/>
</dbReference>
<organism evidence="4 5">
    <name type="scientific">Sporosarcina psychrophila</name>
    <name type="common">Bacillus psychrophilus</name>
    <dbReference type="NCBI Taxonomy" id="1476"/>
    <lineage>
        <taxon>Bacteria</taxon>
        <taxon>Bacillati</taxon>
        <taxon>Bacillota</taxon>
        <taxon>Bacilli</taxon>
        <taxon>Bacillales</taxon>
        <taxon>Caryophanaceae</taxon>
        <taxon>Sporosarcina</taxon>
    </lineage>
</organism>
<dbReference type="Gene3D" id="3.10.620.30">
    <property type="match status" value="1"/>
</dbReference>
<dbReference type="SMART" id="SM00460">
    <property type="entry name" value="TGc"/>
    <property type="match status" value="1"/>
</dbReference>
<gene>
    <name evidence="4" type="ORF">K8V56_20220</name>
</gene>
<feature type="transmembrane region" description="Helical" evidence="2">
    <location>
        <begin position="66"/>
        <end position="83"/>
    </location>
</feature>
<dbReference type="Pfam" id="PF11992">
    <property type="entry name" value="TgpA_N"/>
    <property type="match status" value="1"/>
</dbReference>
<dbReference type="Pfam" id="PF13559">
    <property type="entry name" value="DUF4129"/>
    <property type="match status" value="1"/>
</dbReference>
<evidence type="ECO:0000256" key="1">
    <source>
        <dbReference type="SAM" id="MobiDB-lite"/>
    </source>
</evidence>
<accession>A0A921G3D5</accession>
<dbReference type="SUPFAM" id="SSF54001">
    <property type="entry name" value="Cysteine proteinases"/>
    <property type="match status" value="1"/>
</dbReference>